<sequence length="192" mass="20652">MIPSPSSGGVSPACSSPAGESSASPSGSDLVREGVSAKGKGKGVLGREERRSGLTSSQRDRHRRAQRVKGASKTAKRVVTRVISAKRVIKSKNDQQYIVCQVMYDDGVVESLSSSAVARSNPTALIDFYQNRLEALDKQSSGEGEKEGEDTKKAQKGEGERERETGVEEAHSERERETVDLDTPMGEAEAQK</sequence>
<feature type="compositionally biased region" description="Basic and acidic residues" evidence="1">
    <location>
        <begin position="143"/>
        <end position="179"/>
    </location>
</feature>
<comment type="caution">
    <text evidence="2">The sequence shown here is derived from an EMBL/GenBank/DDBJ whole genome shotgun (WGS) entry which is preliminary data.</text>
</comment>
<gene>
    <name evidence="2" type="ORF">KIPB_010860</name>
</gene>
<dbReference type="Proteomes" id="UP000265618">
    <property type="component" value="Unassembled WGS sequence"/>
</dbReference>
<keyword evidence="3" id="KW-1185">Reference proteome</keyword>
<name>A0A9K3D761_9EUKA</name>
<evidence type="ECO:0000256" key="1">
    <source>
        <dbReference type="SAM" id="MobiDB-lite"/>
    </source>
</evidence>
<protein>
    <submittedName>
        <fullName evidence="2">Uncharacterized protein</fullName>
    </submittedName>
</protein>
<evidence type="ECO:0000313" key="3">
    <source>
        <dbReference type="Proteomes" id="UP000265618"/>
    </source>
</evidence>
<feature type="compositionally biased region" description="Low complexity" evidence="1">
    <location>
        <begin position="11"/>
        <end position="28"/>
    </location>
</feature>
<feature type="region of interest" description="Disordered" evidence="1">
    <location>
        <begin position="1"/>
        <end position="77"/>
    </location>
</feature>
<reference evidence="2 3" key="1">
    <citation type="journal article" date="2018" name="PLoS ONE">
        <title>The draft genome of Kipferlia bialata reveals reductive genome evolution in fornicate parasites.</title>
        <authorList>
            <person name="Tanifuji G."/>
            <person name="Takabayashi S."/>
            <person name="Kume K."/>
            <person name="Takagi M."/>
            <person name="Nakayama T."/>
            <person name="Kamikawa R."/>
            <person name="Inagaki Y."/>
            <person name="Hashimoto T."/>
        </authorList>
    </citation>
    <scope>NUCLEOTIDE SEQUENCE [LARGE SCALE GENOMIC DNA]</scope>
    <source>
        <strain evidence="2">NY0173</strain>
    </source>
</reference>
<organism evidence="2 3">
    <name type="scientific">Kipferlia bialata</name>
    <dbReference type="NCBI Taxonomy" id="797122"/>
    <lineage>
        <taxon>Eukaryota</taxon>
        <taxon>Metamonada</taxon>
        <taxon>Carpediemonas-like organisms</taxon>
        <taxon>Kipferlia</taxon>
    </lineage>
</organism>
<accession>A0A9K3D761</accession>
<dbReference type="EMBL" id="BDIP01004197">
    <property type="protein sequence ID" value="GIQ88579.1"/>
    <property type="molecule type" value="Genomic_DNA"/>
</dbReference>
<feature type="region of interest" description="Disordered" evidence="1">
    <location>
        <begin position="136"/>
        <end position="192"/>
    </location>
</feature>
<proteinExistence type="predicted"/>
<evidence type="ECO:0000313" key="2">
    <source>
        <dbReference type="EMBL" id="GIQ88579.1"/>
    </source>
</evidence>
<dbReference type="AlphaFoldDB" id="A0A9K3D761"/>